<reference evidence="2 3" key="1">
    <citation type="submission" date="2024-10" db="EMBL/GenBank/DDBJ databases">
        <title>The Natural Products Discovery Center: Release of the First 8490 Sequenced Strains for Exploring Actinobacteria Biosynthetic Diversity.</title>
        <authorList>
            <person name="Kalkreuter E."/>
            <person name="Kautsar S.A."/>
            <person name="Yang D."/>
            <person name="Bader C.D."/>
            <person name="Teijaro C.N."/>
            <person name="Fluegel L."/>
            <person name="Davis C.M."/>
            <person name="Simpson J.R."/>
            <person name="Lauterbach L."/>
            <person name="Steele A.D."/>
            <person name="Gui C."/>
            <person name="Meng S."/>
            <person name="Li G."/>
            <person name="Viehrig K."/>
            <person name="Ye F."/>
            <person name="Su P."/>
            <person name="Kiefer A.F."/>
            <person name="Nichols A."/>
            <person name="Cepeda A.J."/>
            <person name="Yan W."/>
            <person name="Fan B."/>
            <person name="Jiang Y."/>
            <person name="Adhikari A."/>
            <person name="Zheng C.-J."/>
            <person name="Schuster L."/>
            <person name="Cowan T.M."/>
            <person name="Smanski M.J."/>
            <person name="Chevrette M.G."/>
            <person name="De Carvalho L.P.S."/>
            <person name="Shen B."/>
        </authorList>
    </citation>
    <scope>NUCLEOTIDE SEQUENCE [LARGE SCALE GENOMIC DNA]</scope>
    <source>
        <strain evidence="2 3">NPDC020602</strain>
    </source>
</reference>
<dbReference type="EMBL" id="JBIRUI010000020">
    <property type="protein sequence ID" value="MFI1718249.1"/>
    <property type="molecule type" value="Genomic_DNA"/>
</dbReference>
<evidence type="ECO:0000313" key="2">
    <source>
        <dbReference type="EMBL" id="MFI1718249.1"/>
    </source>
</evidence>
<proteinExistence type="predicted"/>
<evidence type="ECO:0000256" key="1">
    <source>
        <dbReference type="SAM" id="MobiDB-lite"/>
    </source>
</evidence>
<dbReference type="RefSeq" id="WP_123459558.1">
    <property type="nucleotide sequence ID" value="NZ_JBIRUI010000020.1"/>
</dbReference>
<evidence type="ECO:0000313" key="3">
    <source>
        <dbReference type="Proteomes" id="UP001611339"/>
    </source>
</evidence>
<comment type="caution">
    <text evidence="2">The sequence shown here is derived from an EMBL/GenBank/DDBJ whole genome shotgun (WGS) entry which is preliminary data.</text>
</comment>
<accession>A0ABW7UIB1</accession>
<protein>
    <submittedName>
        <fullName evidence="2">DUF6059 family protein</fullName>
    </submittedName>
</protein>
<name>A0ABW7UIB1_9ACTN</name>
<dbReference type="Proteomes" id="UP001611339">
    <property type="component" value="Unassembled WGS sequence"/>
</dbReference>
<feature type="region of interest" description="Disordered" evidence="1">
    <location>
        <begin position="54"/>
        <end position="87"/>
    </location>
</feature>
<dbReference type="InterPro" id="IPR045701">
    <property type="entry name" value="DUF6059"/>
</dbReference>
<organism evidence="2 3">
    <name type="scientific">Streptomyces litmocidini</name>
    <dbReference type="NCBI Taxonomy" id="67318"/>
    <lineage>
        <taxon>Bacteria</taxon>
        <taxon>Bacillati</taxon>
        <taxon>Actinomycetota</taxon>
        <taxon>Actinomycetes</taxon>
        <taxon>Kitasatosporales</taxon>
        <taxon>Streptomycetaceae</taxon>
        <taxon>Streptomyces</taxon>
    </lineage>
</organism>
<gene>
    <name evidence="2" type="ORF">ACH407_32395</name>
</gene>
<keyword evidence="3" id="KW-1185">Reference proteome</keyword>
<dbReference type="Pfam" id="PF19534">
    <property type="entry name" value="DUF6059"/>
    <property type="match status" value="1"/>
</dbReference>
<sequence>MTASSFPSPYAAEDRWPASALRVAKLLFRSAYWTVSDFGWVWLGMTTLTVPLIDEPASDGPPPGHPERLTGLPLTPEERALQRQLTG</sequence>